<keyword evidence="6 13" id="KW-1133">Transmembrane helix</keyword>
<dbReference type="GO" id="GO:0005886">
    <property type="term" value="C:plasma membrane"/>
    <property type="evidence" value="ECO:0007669"/>
    <property type="project" value="UniProtKB-SubCell"/>
</dbReference>
<evidence type="ECO:0000256" key="3">
    <source>
        <dbReference type="ARBA" id="ARBA00022679"/>
    </source>
</evidence>
<dbReference type="InterPro" id="IPR044021">
    <property type="entry name" value="CrtO"/>
</dbReference>
<proteinExistence type="inferred from homology"/>
<dbReference type="EMBL" id="RCVZ01000006">
    <property type="protein sequence ID" value="RLQ95495.1"/>
    <property type="molecule type" value="Genomic_DNA"/>
</dbReference>
<organism evidence="14 15">
    <name type="scientific">Falsibacillus albus</name>
    <dbReference type="NCBI Taxonomy" id="2478915"/>
    <lineage>
        <taxon>Bacteria</taxon>
        <taxon>Bacillati</taxon>
        <taxon>Bacillota</taxon>
        <taxon>Bacilli</taxon>
        <taxon>Bacillales</taxon>
        <taxon>Bacillaceae</taxon>
        <taxon>Falsibacillus</taxon>
    </lineage>
</organism>
<keyword evidence="4 13" id="KW-0812">Transmembrane</keyword>
<evidence type="ECO:0000256" key="7">
    <source>
        <dbReference type="ARBA" id="ARBA00023136"/>
    </source>
</evidence>
<comment type="function">
    <text evidence="12">Catalyzes the acylation of glycosyl-4,4'-diaponeurosporenoate, i.e. the esterification of glucose at the C6'' position with the carboxyl group of the C(15) fatty acid 12-methyltetradecanoic acid, to yield staphyloxanthin. This is the last step in the biosynthesis of this orange pigment, present in most staphylococci strains.</text>
</comment>
<evidence type="ECO:0000256" key="6">
    <source>
        <dbReference type="ARBA" id="ARBA00022989"/>
    </source>
</evidence>
<evidence type="ECO:0000256" key="5">
    <source>
        <dbReference type="ARBA" id="ARBA00022729"/>
    </source>
</evidence>
<sequence length="165" mass="19880">MKVLLVNAAIWAFLHISISFFCLKLNERTIFKIGSNLKISLWEKESGFYQMIGIKKWKDRLPDAADWIRGFPRKSFSQYRKGELLNGFYCELLRAEISHWLQMLPFPLFFLFNDFNNFILNMAYAIFFNLPFILIQRFNRTRVEKLFLNKISRYSRDQKKLDQPM</sequence>
<keyword evidence="2" id="KW-1003">Cell membrane</keyword>
<evidence type="ECO:0000256" key="9">
    <source>
        <dbReference type="ARBA" id="ARBA00023588"/>
    </source>
</evidence>
<comment type="pathway">
    <text evidence="9">Carotenoid biosynthesis; staphyloxanthin biosynthesis; staphyloxanthin from farnesyl diphosphate: step 5/5.</text>
</comment>
<comment type="subcellular location">
    <subcellularLocation>
        <location evidence="1">Cell membrane</location>
        <topology evidence="1">Single-pass membrane protein</topology>
    </subcellularLocation>
</comment>
<comment type="caution">
    <text evidence="14">The sequence shown here is derived from an EMBL/GenBank/DDBJ whole genome shotgun (WGS) entry which is preliminary data.</text>
</comment>
<name>A0A3L7JYV2_9BACI</name>
<evidence type="ECO:0000256" key="4">
    <source>
        <dbReference type="ARBA" id="ARBA00022692"/>
    </source>
</evidence>
<keyword evidence="7 13" id="KW-0472">Membrane</keyword>
<keyword evidence="3 14" id="KW-0808">Transferase</keyword>
<evidence type="ECO:0000256" key="8">
    <source>
        <dbReference type="ARBA" id="ARBA00023315"/>
    </source>
</evidence>
<evidence type="ECO:0000256" key="12">
    <source>
        <dbReference type="ARBA" id="ARBA00025324"/>
    </source>
</evidence>
<evidence type="ECO:0000256" key="1">
    <source>
        <dbReference type="ARBA" id="ARBA00004162"/>
    </source>
</evidence>
<comment type="similarity">
    <text evidence="10">Belongs to the acyltransferase CrtO family.</text>
</comment>
<evidence type="ECO:0000256" key="11">
    <source>
        <dbReference type="ARBA" id="ARBA00023667"/>
    </source>
</evidence>
<dbReference type="GO" id="GO:0016746">
    <property type="term" value="F:acyltransferase activity"/>
    <property type="evidence" value="ECO:0007669"/>
    <property type="project" value="UniProtKB-KW"/>
</dbReference>
<dbReference type="AlphaFoldDB" id="A0A3L7JYV2"/>
<dbReference type="UniPathway" id="UPA00029">
    <property type="reaction ID" value="UER00560"/>
</dbReference>
<dbReference type="OrthoDB" id="3783432at2"/>
<evidence type="ECO:0000256" key="10">
    <source>
        <dbReference type="ARBA" id="ARBA00023603"/>
    </source>
</evidence>
<reference evidence="14 15" key="1">
    <citation type="submission" date="2018-10" db="EMBL/GenBank/DDBJ databases">
        <title>Falsibacillus sp. genome draft.</title>
        <authorList>
            <person name="Shi S."/>
        </authorList>
    </citation>
    <scope>NUCLEOTIDE SEQUENCE [LARGE SCALE GENOMIC DNA]</scope>
    <source>
        <strain evidence="14 15">GY 10110</strain>
    </source>
</reference>
<evidence type="ECO:0000256" key="13">
    <source>
        <dbReference type="SAM" id="Phobius"/>
    </source>
</evidence>
<dbReference type="Pfam" id="PF18927">
    <property type="entry name" value="CrtO"/>
    <property type="match status" value="1"/>
</dbReference>
<gene>
    <name evidence="14" type="ORF">D9X91_10710</name>
</gene>
<feature type="transmembrane region" description="Helical" evidence="13">
    <location>
        <begin position="118"/>
        <end position="135"/>
    </location>
</feature>
<keyword evidence="5" id="KW-0732">Signal</keyword>
<evidence type="ECO:0000313" key="14">
    <source>
        <dbReference type="EMBL" id="RLQ95495.1"/>
    </source>
</evidence>
<dbReference type="RefSeq" id="WP_121680610.1">
    <property type="nucleotide sequence ID" value="NZ_RCVZ01000006.1"/>
</dbReference>
<dbReference type="Proteomes" id="UP000276770">
    <property type="component" value="Unassembled WGS sequence"/>
</dbReference>
<evidence type="ECO:0000313" key="15">
    <source>
        <dbReference type="Proteomes" id="UP000276770"/>
    </source>
</evidence>
<keyword evidence="15" id="KW-1185">Reference proteome</keyword>
<evidence type="ECO:0000256" key="2">
    <source>
        <dbReference type="ARBA" id="ARBA00022475"/>
    </source>
</evidence>
<accession>A0A3L7JYV2</accession>
<keyword evidence="8 14" id="KW-0012">Acyltransferase</keyword>
<protein>
    <recommendedName>
        <fullName evidence="11">Glycosyl-4,4'-diaponeurosporenoate acyltransferase</fullName>
    </recommendedName>
</protein>